<sequence length="25" mass="2483">MCAQLILGLDSCNLPDVNGGSFSAG</sequence>
<name>A0A0E9R024_ANGAN</name>
<organism evidence="1">
    <name type="scientific">Anguilla anguilla</name>
    <name type="common">European freshwater eel</name>
    <name type="synonym">Muraena anguilla</name>
    <dbReference type="NCBI Taxonomy" id="7936"/>
    <lineage>
        <taxon>Eukaryota</taxon>
        <taxon>Metazoa</taxon>
        <taxon>Chordata</taxon>
        <taxon>Craniata</taxon>
        <taxon>Vertebrata</taxon>
        <taxon>Euteleostomi</taxon>
        <taxon>Actinopterygii</taxon>
        <taxon>Neopterygii</taxon>
        <taxon>Teleostei</taxon>
        <taxon>Anguilliformes</taxon>
        <taxon>Anguillidae</taxon>
        <taxon>Anguilla</taxon>
    </lineage>
</organism>
<accession>A0A0E9R024</accession>
<dbReference type="EMBL" id="GBXM01086762">
    <property type="protein sequence ID" value="JAH21815.1"/>
    <property type="molecule type" value="Transcribed_RNA"/>
</dbReference>
<protein>
    <submittedName>
        <fullName evidence="1">Uncharacterized protein</fullName>
    </submittedName>
</protein>
<evidence type="ECO:0000313" key="1">
    <source>
        <dbReference type="EMBL" id="JAH21815.1"/>
    </source>
</evidence>
<proteinExistence type="predicted"/>
<dbReference type="AlphaFoldDB" id="A0A0E9R024"/>
<reference evidence="1" key="2">
    <citation type="journal article" date="2015" name="Fish Shellfish Immunol.">
        <title>Early steps in the European eel (Anguilla anguilla)-Vibrio vulnificus interaction in the gills: Role of the RtxA13 toxin.</title>
        <authorList>
            <person name="Callol A."/>
            <person name="Pajuelo D."/>
            <person name="Ebbesson L."/>
            <person name="Teles M."/>
            <person name="MacKenzie S."/>
            <person name="Amaro C."/>
        </authorList>
    </citation>
    <scope>NUCLEOTIDE SEQUENCE</scope>
</reference>
<reference evidence="1" key="1">
    <citation type="submission" date="2014-11" db="EMBL/GenBank/DDBJ databases">
        <authorList>
            <person name="Amaro Gonzalez C."/>
        </authorList>
    </citation>
    <scope>NUCLEOTIDE SEQUENCE</scope>
</reference>